<gene>
    <name evidence="1" type="ORF">LCGC14_1950210</name>
</gene>
<dbReference type="EMBL" id="LAZR01021274">
    <property type="protein sequence ID" value="KKL85884.1"/>
    <property type="molecule type" value="Genomic_DNA"/>
</dbReference>
<name>A0A0F9FHL8_9ZZZZ</name>
<protein>
    <submittedName>
        <fullName evidence="1">Uncharacterized protein</fullName>
    </submittedName>
</protein>
<comment type="caution">
    <text evidence="1">The sequence shown here is derived from an EMBL/GenBank/DDBJ whole genome shotgun (WGS) entry which is preliminary data.</text>
</comment>
<feature type="non-terminal residue" evidence="1">
    <location>
        <position position="1"/>
    </location>
</feature>
<evidence type="ECO:0000313" key="1">
    <source>
        <dbReference type="EMBL" id="KKL85884.1"/>
    </source>
</evidence>
<dbReference type="AlphaFoldDB" id="A0A0F9FHL8"/>
<accession>A0A0F9FHL8</accession>
<proteinExistence type="predicted"/>
<sequence>VQDIFYSLFGSDIRWAVLEYVQELEAHD</sequence>
<reference evidence="1" key="1">
    <citation type="journal article" date="2015" name="Nature">
        <title>Complex archaea that bridge the gap between prokaryotes and eukaryotes.</title>
        <authorList>
            <person name="Spang A."/>
            <person name="Saw J.H."/>
            <person name="Jorgensen S.L."/>
            <person name="Zaremba-Niedzwiedzka K."/>
            <person name="Martijn J."/>
            <person name="Lind A.E."/>
            <person name="van Eijk R."/>
            <person name="Schleper C."/>
            <person name="Guy L."/>
            <person name="Ettema T.J."/>
        </authorList>
    </citation>
    <scope>NUCLEOTIDE SEQUENCE</scope>
</reference>
<organism evidence="1">
    <name type="scientific">marine sediment metagenome</name>
    <dbReference type="NCBI Taxonomy" id="412755"/>
    <lineage>
        <taxon>unclassified sequences</taxon>
        <taxon>metagenomes</taxon>
        <taxon>ecological metagenomes</taxon>
    </lineage>
</organism>